<sequence length="194" mass="21933">MFKWKTKNWLTNQGTDVENKELWIRLDVLNDQTKPRWQHVPSELNSMADRLAKEGADSDSVHITPESQGQQIIQPHNVSLCVICLQEASFNVLACFSCSTKVYVKCSGLPQYQISVFRKSKRKFSCEVDVLGAGNLSVRRSVGEKEVEVNHQSKIDSESVQISPGSNEEYKSLKEDIASVMSYLGNFESEILRC</sequence>
<evidence type="ECO:0000313" key="3">
    <source>
        <dbReference type="Proteomes" id="UP001186944"/>
    </source>
</evidence>
<organism evidence="2 3">
    <name type="scientific">Pinctada imbricata</name>
    <name type="common">Atlantic pearl-oyster</name>
    <name type="synonym">Pinctada martensii</name>
    <dbReference type="NCBI Taxonomy" id="66713"/>
    <lineage>
        <taxon>Eukaryota</taxon>
        <taxon>Metazoa</taxon>
        <taxon>Spiralia</taxon>
        <taxon>Lophotrochozoa</taxon>
        <taxon>Mollusca</taxon>
        <taxon>Bivalvia</taxon>
        <taxon>Autobranchia</taxon>
        <taxon>Pteriomorphia</taxon>
        <taxon>Pterioida</taxon>
        <taxon>Pterioidea</taxon>
        <taxon>Pteriidae</taxon>
        <taxon>Pinctada</taxon>
    </lineage>
</organism>
<dbReference type="GO" id="GO:0003676">
    <property type="term" value="F:nucleic acid binding"/>
    <property type="evidence" value="ECO:0007669"/>
    <property type="project" value="InterPro"/>
</dbReference>
<dbReference type="PROSITE" id="PS50879">
    <property type="entry name" value="RNASE_H_1"/>
    <property type="match status" value="1"/>
</dbReference>
<dbReference type="InterPro" id="IPR036397">
    <property type="entry name" value="RNaseH_sf"/>
</dbReference>
<feature type="domain" description="RNase H type-1" evidence="1">
    <location>
        <begin position="1"/>
        <end position="57"/>
    </location>
</feature>
<dbReference type="InterPro" id="IPR002156">
    <property type="entry name" value="RNaseH_domain"/>
</dbReference>
<proteinExistence type="predicted"/>
<reference evidence="2" key="1">
    <citation type="submission" date="2019-08" db="EMBL/GenBank/DDBJ databases">
        <title>The improved chromosome-level genome for the pearl oyster Pinctada fucata martensii using PacBio sequencing and Hi-C.</title>
        <authorList>
            <person name="Zheng Z."/>
        </authorList>
    </citation>
    <scope>NUCLEOTIDE SEQUENCE</scope>
    <source>
        <strain evidence="2">ZZ-2019</strain>
        <tissue evidence="2">Adductor muscle</tissue>
    </source>
</reference>
<name>A0AA88YKC3_PINIB</name>
<evidence type="ECO:0000259" key="1">
    <source>
        <dbReference type="PROSITE" id="PS50879"/>
    </source>
</evidence>
<dbReference type="Gene3D" id="3.30.420.10">
    <property type="entry name" value="Ribonuclease H-like superfamily/Ribonuclease H"/>
    <property type="match status" value="1"/>
</dbReference>
<dbReference type="EMBL" id="VSWD01000007">
    <property type="protein sequence ID" value="KAK3098554.1"/>
    <property type="molecule type" value="Genomic_DNA"/>
</dbReference>
<keyword evidence="3" id="KW-1185">Reference proteome</keyword>
<dbReference type="InterPro" id="IPR012337">
    <property type="entry name" value="RNaseH-like_sf"/>
</dbReference>
<dbReference type="Proteomes" id="UP001186944">
    <property type="component" value="Unassembled WGS sequence"/>
</dbReference>
<dbReference type="SUPFAM" id="SSF53098">
    <property type="entry name" value="Ribonuclease H-like"/>
    <property type="match status" value="1"/>
</dbReference>
<protein>
    <recommendedName>
        <fullName evidence="1">RNase H type-1 domain-containing protein</fullName>
    </recommendedName>
</protein>
<dbReference type="AlphaFoldDB" id="A0AA88YKC3"/>
<evidence type="ECO:0000313" key="2">
    <source>
        <dbReference type="EMBL" id="KAK3098554.1"/>
    </source>
</evidence>
<dbReference type="GO" id="GO:0004523">
    <property type="term" value="F:RNA-DNA hybrid ribonuclease activity"/>
    <property type="evidence" value="ECO:0007669"/>
    <property type="project" value="InterPro"/>
</dbReference>
<comment type="caution">
    <text evidence="2">The sequence shown here is derived from an EMBL/GenBank/DDBJ whole genome shotgun (WGS) entry which is preliminary data.</text>
</comment>
<accession>A0AA88YKC3</accession>
<gene>
    <name evidence="2" type="ORF">FSP39_020571</name>
</gene>